<gene>
    <name evidence="2" type="ORF">MRS75_04095</name>
</gene>
<organism evidence="2 3">
    <name type="scientific">Ferirhizobium litorale</name>
    <dbReference type="NCBI Taxonomy" id="2927786"/>
    <lineage>
        <taxon>Bacteria</taxon>
        <taxon>Pseudomonadati</taxon>
        <taxon>Pseudomonadota</taxon>
        <taxon>Alphaproteobacteria</taxon>
        <taxon>Hyphomicrobiales</taxon>
        <taxon>Rhizobiaceae</taxon>
        <taxon>Ferirhizobium</taxon>
    </lineage>
</organism>
<dbReference type="AlphaFoldDB" id="A0AAE3TZQ8"/>
<comment type="caution">
    <text evidence="2">The sequence shown here is derived from an EMBL/GenBank/DDBJ whole genome shotgun (WGS) entry which is preliminary data.</text>
</comment>
<evidence type="ECO:0000313" key="2">
    <source>
        <dbReference type="EMBL" id="MDI7921264.1"/>
    </source>
</evidence>
<evidence type="ECO:0000256" key="1">
    <source>
        <dbReference type="SAM" id="MobiDB-lite"/>
    </source>
</evidence>
<dbReference type="Proteomes" id="UP001161580">
    <property type="component" value="Unassembled WGS sequence"/>
</dbReference>
<sequence>MTPTQKKPSQPQQNTDLASRYRPLGLKAVLAAALMLKPKIAKKIA</sequence>
<accession>A0AAE3TZQ8</accession>
<protein>
    <submittedName>
        <fullName evidence="2">Uncharacterized protein</fullName>
    </submittedName>
</protein>
<dbReference type="EMBL" id="JALDYZ010000002">
    <property type="protein sequence ID" value="MDI7921264.1"/>
    <property type="molecule type" value="Genomic_DNA"/>
</dbReference>
<reference evidence="2" key="1">
    <citation type="submission" date="2022-03" db="EMBL/GenBank/DDBJ databases">
        <title>Fererhizobium litorale gen. nov., sp. nov., isolated from sandy sediments of the Sea of Japan seashore.</title>
        <authorList>
            <person name="Romanenko L."/>
            <person name="Kurilenko V."/>
            <person name="Otstavnykh N."/>
            <person name="Svetashev V."/>
            <person name="Tekutyeva L."/>
            <person name="Isaeva M."/>
            <person name="Mikhailov V."/>
        </authorList>
    </citation>
    <scope>NUCLEOTIDE SEQUENCE</scope>
    <source>
        <strain evidence="2">KMM 9576</strain>
    </source>
</reference>
<keyword evidence="3" id="KW-1185">Reference proteome</keyword>
<feature type="compositionally biased region" description="Low complexity" evidence="1">
    <location>
        <begin position="1"/>
        <end position="13"/>
    </location>
</feature>
<name>A0AAE3TZQ8_9HYPH</name>
<evidence type="ECO:0000313" key="3">
    <source>
        <dbReference type="Proteomes" id="UP001161580"/>
    </source>
</evidence>
<proteinExistence type="predicted"/>
<dbReference type="RefSeq" id="WP_311785877.1">
    <property type="nucleotide sequence ID" value="NZ_JALDYY010000002.1"/>
</dbReference>
<feature type="region of interest" description="Disordered" evidence="1">
    <location>
        <begin position="1"/>
        <end position="20"/>
    </location>
</feature>